<proteinExistence type="predicted"/>
<dbReference type="EMBL" id="KF900727">
    <property type="protein sequence ID" value="AIF05059.1"/>
    <property type="molecule type" value="Genomic_DNA"/>
</dbReference>
<evidence type="ECO:0000313" key="1">
    <source>
        <dbReference type="EMBL" id="AIF05059.1"/>
    </source>
</evidence>
<accession>A0A075GMF8</accession>
<name>A0A075GMF8_9ARCH</name>
<protein>
    <recommendedName>
        <fullName evidence="2">Peptidase</fullName>
    </recommendedName>
</protein>
<sequence>MISDTQFLQGIEYLINEGIIVVPPTTESGTASSTAVPSWVKNNAGWWVDGIIDDNTFVSGIQYLIQIGLIQVG</sequence>
<evidence type="ECO:0008006" key="2">
    <source>
        <dbReference type="Google" id="ProtNLM"/>
    </source>
</evidence>
<reference evidence="1" key="1">
    <citation type="journal article" date="2014" name="Genome Biol. Evol.">
        <title>Pangenome evidence for extensive interdomain horizontal transfer affecting lineage core and shell genes in uncultured planktonic thaumarchaeota and euryarchaeota.</title>
        <authorList>
            <person name="Deschamps P."/>
            <person name="Zivanovic Y."/>
            <person name="Moreira D."/>
            <person name="Rodriguez-Valera F."/>
            <person name="Lopez-Garcia P."/>
        </authorList>
    </citation>
    <scope>NUCLEOTIDE SEQUENCE</scope>
</reference>
<dbReference type="AlphaFoldDB" id="A0A075GMF8"/>
<organism evidence="1">
    <name type="scientific">uncultured marine thaumarchaeote KM3_179_B04</name>
    <dbReference type="NCBI Taxonomy" id="1456061"/>
    <lineage>
        <taxon>Archaea</taxon>
        <taxon>Nitrososphaerota</taxon>
        <taxon>environmental samples</taxon>
    </lineage>
</organism>